<evidence type="ECO:0000313" key="2">
    <source>
        <dbReference type="EMBL" id="MCF3948013.1"/>
    </source>
</evidence>
<dbReference type="InterPro" id="IPR036286">
    <property type="entry name" value="LexA/Signal_pep-like_sf"/>
</dbReference>
<accession>A0ABS9DZ95</accession>
<reference evidence="2 3" key="1">
    <citation type="submission" date="2022-01" db="EMBL/GenBank/DDBJ databases">
        <authorList>
            <person name="Won M."/>
            <person name="Kim S.-J."/>
            <person name="Kwon S.-W."/>
        </authorList>
    </citation>
    <scope>NUCLEOTIDE SEQUENCE [LARGE SCALE GENOMIC DNA]</scope>
    <source>
        <strain evidence="2 3">KCTC 23505</strain>
    </source>
</reference>
<dbReference type="Gene3D" id="2.10.109.10">
    <property type="entry name" value="Umud Fragment, subunit A"/>
    <property type="match status" value="1"/>
</dbReference>
<keyword evidence="3" id="KW-1185">Reference proteome</keyword>
<organism evidence="2 3">
    <name type="scientific">Acidiphilium iwatense</name>
    <dbReference type="NCBI Taxonomy" id="768198"/>
    <lineage>
        <taxon>Bacteria</taxon>
        <taxon>Pseudomonadati</taxon>
        <taxon>Pseudomonadota</taxon>
        <taxon>Alphaproteobacteria</taxon>
        <taxon>Acetobacterales</taxon>
        <taxon>Acidocellaceae</taxon>
        <taxon>Acidiphilium</taxon>
    </lineage>
</organism>
<proteinExistence type="predicted"/>
<evidence type="ECO:0000313" key="3">
    <source>
        <dbReference type="Proteomes" id="UP001521209"/>
    </source>
</evidence>
<evidence type="ECO:0000259" key="1">
    <source>
        <dbReference type="Pfam" id="PF10502"/>
    </source>
</evidence>
<dbReference type="Pfam" id="PF10502">
    <property type="entry name" value="Peptidase_S26"/>
    <property type="match status" value="1"/>
</dbReference>
<dbReference type="InterPro" id="IPR019533">
    <property type="entry name" value="Peptidase_S26"/>
</dbReference>
<gene>
    <name evidence="2" type="ORF">L2A60_15145</name>
</gene>
<dbReference type="Proteomes" id="UP001521209">
    <property type="component" value="Unassembled WGS sequence"/>
</dbReference>
<name>A0ABS9DZ95_9PROT</name>
<dbReference type="SUPFAM" id="SSF51306">
    <property type="entry name" value="LexA/Signal peptidase"/>
    <property type="match status" value="1"/>
</dbReference>
<sequence length="179" mass="19678">MTARQHPPHRILIAVIVGLILLAASALHARPLIVWNATASTPIGFWRVLPRSSRDHLRVGDYVLFWPDRRSAILFANRDYLPLGVPLLKRVAAVAGQTVCERDGRVSIDGHHVADALKRDGRGRRLVAWTGCGPLRSDSIFVLIPNVPTSLDGRYFGPTPISSIIGRVIPLWTPGSHLP</sequence>
<protein>
    <submittedName>
        <fullName evidence="2">S26 family signal peptidase</fullName>
    </submittedName>
</protein>
<feature type="domain" description="Peptidase S26" evidence="1">
    <location>
        <begin position="13"/>
        <end position="172"/>
    </location>
</feature>
<comment type="caution">
    <text evidence="2">The sequence shown here is derived from an EMBL/GenBank/DDBJ whole genome shotgun (WGS) entry which is preliminary data.</text>
</comment>
<dbReference type="EMBL" id="JAKGBZ010000036">
    <property type="protein sequence ID" value="MCF3948013.1"/>
    <property type="molecule type" value="Genomic_DNA"/>
</dbReference>
<dbReference type="RefSeq" id="WP_235705307.1">
    <property type="nucleotide sequence ID" value="NZ_JAKGBZ010000036.1"/>
</dbReference>